<proteinExistence type="predicted"/>
<sequence length="164" mass="18743">MKAKTKPVAPDAAKFTIEAKKIASKFNWPAQLLEREREREIALVALIEEDPLFERLVWVYDTYRTMLRCLLVCKEKITVKKQPAVLKLCALINTGLPFGCIEFNFHEKVLVFRDSADLNYGPLDQIMNDITERVLNLGKHYKSAIQETIKGKKPEEALAKSGVH</sequence>
<keyword evidence="2" id="KW-1185">Reference proteome</keyword>
<accession>A0A927GHF5</accession>
<dbReference type="AlphaFoldDB" id="A0A927GHF5"/>
<dbReference type="EMBL" id="JACXAD010000001">
    <property type="protein sequence ID" value="MBD2766358.1"/>
    <property type="molecule type" value="Genomic_DNA"/>
</dbReference>
<reference evidence="1" key="1">
    <citation type="submission" date="2020-09" db="EMBL/GenBank/DDBJ databases">
        <authorList>
            <person name="Kim M.K."/>
        </authorList>
    </citation>
    <scope>NUCLEOTIDE SEQUENCE</scope>
    <source>
        <strain evidence="1">BT664</strain>
    </source>
</reference>
<organism evidence="1 2">
    <name type="scientific">Hymenobacter montanus</name>
    <dbReference type="NCBI Taxonomy" id="2771359"/>
    <lineage>
        <taxon>Bacteria</taxon>
        <taxon>Pseudomonadati</taxon>
        <taxon>Bacteroidota</taxon>
        <taxon>Cytophagia</taxon>
        <taxon>Cytophagales</taxon>
        <taxon>Hymenobacteraceae</taxon>
        <taxon>Hymenobacter</taxon>
    </lineage>
</organism>
<name>A0A927GHF5_9BACT</name>
<evidence type="ECO:0000313" key="1">
    <source>
        <dbReference type="EMBL" id="MBD2766358.1"/>
    </source>
</evidence>
<evidence type="ECO:0000313" key="2">
    <source>
        <dbReference type="Proteomes" id="UP000612233"/>
    </source>
</evidence>
<dbReference type="Proteomes" id="UP000612233">
    <property type="component" value="Unassembled WGS sequence"/>
</dbReference>
<protein>
    <submittedName>
        <fullName evidence="1">Uncharacterized protein</fullName>
    </submittedName>
</protein>
<comment type="caution">
    <text evidence="1">The sequence shown here is derived from an EMBL/GenBank/DDBJ whole genome shotgun (WGS) entry which is preliminary data.</text>
</comment>
<gene>
    <name evidence="1" type="ORF">IC235_00455</name>
</gene>
<dbReference type="RefSeq" id="WP_191003186.1">
    <property type="nucleotide sequence ID" value="NZ_JACXAD010000001.1"/>
</dbReference>